<evidence type="ECO:0000256" key="2">
    <source>
        <dbReference type="ARBA" id="ARBA00022527"/>
    </source>
</evidence>
<evidence type="ECO:0000256" key="3">
    <source>
        <dbReference type="ARBA" id="ARBA00022679"/>
    </source>
</evidence>
<feature type="compositionally biased region" description="Gly residues" evidence="8">
    <location>
        <begin position="443"/>
        <end position="479"/>
    </location>
</feature>
<dbReference type="GO" id="GO:0004674">
    <property type="term" value="F:protein serine/threonine kinase activity"/>
    <property type="evidence" value="ECO:0007669"/>
    <property type="project" value="UniProtKB-KW"/>
</dbReference>
<feature type="region of interest" description="Disordered" evidence="8">
    <location>
        <begin position="410"/>
        <end position="513"/>
    </location>
</feature>
<reference evidence="10" key="1">
    <citation type="journal article" date="2014" name="Int. J. Syst. Evol. Microbiol.">
        <title>Complete genome sequence of Corynebacterium casei LMG S-19264T (=DSM 44701T), isolated from a smear-ripened cheese.</title>
        <authorList>
            <consortium name="US DOE Joint Genome Institute (JGI-PGF)"/>
            <person name="Walter F."/>
            <person name="Albersmeier A."/>
            <person name="Kalinowski J."/>
            <person name="Ruckert C."/>
        </authorList>
    </citation>
    <scope>NUCLEOTIDE SEQUENCE</scope>
    <source>
        <strain evidence="10">JCM 13064</strain>
    </source>
</reference>
<dbReference type="PROSITE" id="PS50011">
    <property type="entry name" value="PROTEIN_KINASE_DOM"/>
    <property type="match status" value="1"/>
</dbReference>
<dbReference type="PANTHER" id="PTHR43289:SF6">
    <property type="entry name" value="SERINE_THREONINE-PROTEIN KINASE NEKL-3"/>
    <property type="match status" value="1"/>
</dbReference>
<evidence type="ECO:0000313" key="10">
    <source>
        <dbReference type="EMBL" id="GGL08282.1"/>
    </source>
</evidence>
<dbReference type="SUPFAM" id="SSF56112">
    <property type="entry name" value="Protein kinase-like (PK-like)"/>
    <property type="match status" value="1"/>
</dbReference>
<accession>A0A917VRW9</accession>
<dbReference type="Gene3D" id="3.30.200.20">
    <property type="entry name" value="Phosphorylase Kinase, domain 1"/>
    <property type="match status" value="1"/>
</dbReference>
<evidence type="ECO:0000313" key="11">
    <source>
        <dbReference type="Proteomes" id="UP000645217"/>
    </source>
</evidence>
<comment type="caution">
    <text evidence="10">The sequence shown here is derived from an EMBL/GenBank/DDBJ whole genome shotgun (WGS) entry which is preliminary data.</text>
</comment>
<dbReference type="InterPro" id="IPR011009">
    <property type="entry name" value="Kinase-like_dom_sf"/>
</dbReference>
<evidence type="ECO:0000256" key="7">
    <source>
        <dbReference type="PROSITE-ProRule" id="PRU10141"/>
    </source>
</evidence>
<dbReference type="AlphaFoldDB" id="A0A917VRW9"/>
<dbReference type="SMART" id="SM00220">
    <property type="entry name" value="S_TKc"/>
    <property type="match status" value="1"/>
</dbReference>
<sequence length="513" mass="52035">MADSGTPGLIVAGRYRLVEPLGQGGMGVVWRAVDELLRREVAVKELLGAAELTRPQRELFTTRIFREARAAGRLSHPGVATVYDVFEEGGCPWIVMRLVPSRTLGAIVREDGPLPPRRVAEIGLQILAALEAAHGAGVLHRDVKPDNVLIGADGNAVLTDFGIATLEEDAPVTRTGALVGTPAFVAPERALGGRAERASDLWSLGVTLYFAVQGESPFERGHMLATLGAVVYQEPEPCRAAGALAQVIEGLLVKDPAGRMAAAEVGRLLADVAVGAERSGPAAWFWTQGREPAVGGVVSPAGDADTRAVRDVAVADGRVVREKGAGVRGAETTWSWSLPLAPRRLFVAAGATLLMGGLAVGGLAVSWPGSDRVAEGPARVLVTVLQTQGGGEPEDGPVTADPVERRVTEAVGASGSGRGSAGEAKLKAGDGSRSSGNSRSSGKGKGAEGGASGKGKGPGAKGNGKGNGQGKGIDNGKGQGNAAKGKGAARKAAHPAGPAGGGALEHPGKGPRG</sequence>
<dbReference type="EMBL" id="BMNT01000037">
    <property type="protein sequence ID" value="GGL08282.1"/>
    <property type="molecule type" value="Genomic_DNA"/>
</dbReference>
<evidence type="ECO:0000256" key="4">
    <source>
        <dbReference type="ARBA" id="ARBA00022741"/>
    </source>
</evidence>
<feature type="domain" description="Protein kinase" evidence="9">
    <location>
        <begin position="15"/>
        <end position="285"/>
    </location>
</feature>
<dbReference type="Gene3D" id="1.10.510.10">
    <property type="entry name" value="Transferase(Phosphotransferase) domain 1"/>
    <property type="match status" value="1"/>
</dbReference>
<evidence type="ECO:0000256" key="1">
    <source>
        <dbReference type="ARBA" id="ARBA00012513"/>
    </source>
</evidence>
<dbReference type="Proteomes" id="UP000645217">
    <property type="component" value="Unassembled WGS sequence"/>
</dbReference>
<dbReference type="InterPro" id="IPR000719">
    <property type="entry name" value="Prot_kinase_dom"/>
</dbReference>
<feature type="binding site" evidence="7">
    <location>
        <position position="44"/>
    </location>
    <ligand>
        <name>ATP</name>
        <dbReference type="ChEBI" id="CHEBI:30616"/>
    </ligand>
</feature>
<dbReference type="Pfam" id="PF00069">
    <property type="entry name" value="Pkinase"/>
    <property type="match status" value="1"/>
</dbReference>
<dbReference type="InterPro" id="IPR017441">
    <property type="entry name" value="Protein_kinase_ATP_BS"/>
</dbReference>
<keyword evidence="6 7" id="KW-0067">ATP-binding</keyword>
<keyword evidence="2" id="KW-0723">Serine/threonine-protein kinase</keyword>
<evidence type="ECO:0000256" key="8">
    <source>
        <dbReference type="SAM" id="MobiDB-lite"/>
    </source>
</evidence>
<proteinExistence type="predicted"/>
<gene>
    <name evidence="10" type="ORF">GCM10007964_58140</name>
</gene>
<dbReference type="CDD" id="cd14014">
    <property type="entry name" value="STKc_PknB_like"/>
    <property type="match status" value="1"/>
</dbReference>
<keyword evidence="4 7" id="KW-0547">Nucleotide-binding</keyword>
<dbReference type="GO" id="GO:0005524">
    <property type="term" value="F:ATP binding"/>
    <property type="evidence" value="ECO:0007669"/>
    <property type="project" value="UniProtKB-UniRule"/>
</dbReference>
<evidence type="ECO:0000259" key="9">
    <source>
        <dbReference type="PROSITE" id="PS50011"/>
    </source>
</evidence>
<dbReference type="EC" id="2.7.11.1" evidence="1"/>
<dbReference type="PROSITE" id="PS00108">
    <property type="entry name" value="PROTEIN_KINASE_ST"/>
    <property type="match status" value="1"/>
</dbReference>
<protein>
    <recommendedName>
        <fullName evidence="1">non-specific serine/threonine protein kinase</fullName>
        <ecNumber evidence="1">2.7.11.1</ecNumber>
    </recommendedName>
</protein>
<evidence type="ECO:0000256" key="6">
    <source>
        <dbReference type="ARBA" id="ARBA00022840"/>
    </source>
</evidence>
<keyword evidence="5" id="KW-0418">Kinase</keyword>
<evidence type="ECO:0000256" key="5">
    <source>
        <dbReference type="ARBA" id="ARBA00022777"/>
    </source>
</evidence>
<feature type="compositionally biased region" description="Low complexity" evidence="8">
    <location>
        <begin position="431"/>
        <end position="441"/>
    </location>
</feature>
<dbReference type="InterPro" id="IPR008271">
    <property type="entry name" value="Ser/Thr_kinase_AS"/>
</dbReference>
<dbReference type="RefSeq" id="WP_203968937.1">
    <property type="nucleotide sequence ID" value="NZ_BMNT01000037.1"/>
</dbReference>
<dbReference type="PANTHER" id="PTHR43289">
    <property type="entry name" value="MITOGEN-ACTIVATED PROTEIN KINASE KINASE KINASE 20-RELATED"/>
    <property type="match status" value="1"/>
</dbReference>
<name>A0A917VRW9_9ACTN</name>
<reference evidence="10" key="2">
    <citation type="submission" date="2020-09" db="EMBL/GenBank/DDBJ databases">
        <authorList>
            <person name="Sun Q."/>
            <person name="Ohkuma M."/>
        </authorList>
    </citation>
    <scope>NUCLEOTIDE SEQUENCE</scope>
    <source>
        <strain evidence="10">JCM 13064</strain>
    </source>
</reference>
<organism evidence="10 11">
    <name type="scientific">Sphaerisporangium melleum</name>
    <dbReference type="NCBI Taxonomy" id="321316"/>
    <lineage>
        <taxon>Bacteria</taxon>
        <taxon>Bacillati</taxon>
        <taxon>Actinomycetota</taxon>
        <taxon>Actinomycetes</taxon>
        <taxon>Streptosporangiales</taxon>
        <taxon>Streptosporangiaceae</taxon>
        <taxon>Sphaerisporangium</taxon>
    </lineage>
</organism>
<keyword evidence="11" id="KW-1185">Reference proteome</keyword>
<keyword evidence="3" id="KW-0808">Transferase</keyword>
<dbReference type="PROSITE" id="PS00107">
    <property type="entry name" value="PROTEIN_KINASE_ATP"/>
    <property type="match status" value="1"/>
</dbReference>